<dbReference type="AlphaFoldDB" id="A0A318SSZ8"/>
<dbReference type="SUPFAM" id="SSF54611">
    <property type="entry name" value="SecB-like"/>
    <property type="match status" value="1"/>
</dbReference>
<dbReference type="GO" id="GO:0051082">
    <property type="term" value="F:unfolded protein binding"/>
    <property type="evidence" value="ECO:0007669"/>
    <property type="project" value="InterPro"/>
</dbReference>
<evidence type="ECO:0000256" key="5">
    <source>
        <dbReference type="ARBA" id="ARBA00023186"/>
    </source>
</evidence>
<sequence length="176" mass="19644">MADTPDTPNGADTGAADAQQQPKITQRVVAQYIRDLSFENALAQKGLTGDLTPEIQVQVNLDARKRGQESQYEVITKLNITSKTKEGGEPLFVLEIEYAGVFQIEGVPQEQLHPYLLIECPRITFPFLRRVVSDVTRDGGFPPLNLEMIDFVQLYRNEIQRRAQSQQADQTPAGTA</sequence>
<evidence type="ECO:0000256" key="7">
    <source>
        <dbReference type="SAM" id="MobiDB-lite"/>
    </source>
</evidence>
<dbReference type="GO" id="GO:0051262">
    <property type="term" value="P:protein tetramerization"/>
    <property type="evidence" value="ECO:0007669"/>
    <property type="project" value="InterPro"/>
</dbReference>
<keyword evidence="9" id="KW-1185">Reference proteome</keyword>
<accession>A0A318SSZ8</accession>
<dbReference type="GO" id="GO:0015031">
    <property type="term" value="P:protein transport"/>
    <property type="evidence" value="ECO:0007669"/>
    <property type="project" value="UniProtKB-UniRule"/>
</dbReference>
<dbReference type="HAMAP" id="MF_00821">
    <property type="entry name" value="SecB"/>
    <property type="match status" value="1"/>
</dbReference>
<dbReference type="PANTHER" id="PTHR36918">
    <property type="match status" value="1"/>
</dbReference>
<comment type="subcellular location">
    <subcellularLocation>
        <location evidence="6">Cytoplasm</location>
    </subcellularLocation>
</comment>
<keyword evidence="5 6" id="KW-0143">Chaperone</keyword>
<dbReference type="InterPro" id="IPR035958">
    <property type="entry name" value="SecB-like_sf"/>
</dbReference>
<dbReference type="Pfam" id="PF02556">
    <property type="entry name" value="SecB"/>
    <property type="match status" value="1"/>
</dbReference>
<evidence type="ECO:0000256" key="6">
    <source>
        <dbReference type="HAMAP-Rule" id="MF_00821"/>
    </source>
</evidence>
<dbReference type="EMBL" id="QJTE01000002">
    <property type="protein sequence ID" value="PYE84455.1"/>
    <property type="molecule type" value="Genomic_DNA"/>
</dbReference>
<evidence type="ECO:0000256" key="4">
    <source>
        <dbReference type="ARBA" id="ARBA00023010"/>
    </source>
</evidence>
<keyword evidence="6" id="KW-0963">Cytoplasm</keyword>
<evidence type="ECO:0000256" key="3">
    <source>
        <dbReference type="ARBA" id="ARBA00022927"/>
    </source>
</evidence>
<dbReference type="Proteomes" id="UP000248311">
    <property type="component" value="Unassembled WGS sequence"/>
</dbReference>
<gene>
    <name evidence="6" type="primary">secB</name>
    <name evidence="8" type="ORF">DFP88_102255</name>
</gene>
<dbReference type="Gene3D" id="3.10.420.10">
    <property type="entry name" value="SecB-like"/>
    <property type="match status" value="1"/>
</dbReference>
<comment type="subunit">
    <text evidence="6">Homotetramer, a dimer of dimers. One homotetramer interacts with 1 SecA dimer.</text>
</comment>
<dbReference type="InterPro" id="IPR003708">
    <property type="entry name" value="SecB"/>
</dbReference>
<protein>
    <recommendedName>
        <fullName evidence="6">Protein-export protein SecB</fullName>
    </recommendedName>
</protein>
<dbReference type="PANTHER" id="PTHR36918:SF1">
    <property type="entry name" value="PROTEIN-EXPORT PROTEIN SECB"/>
    <property type="match status" value="1"/>
</dbReference>
<proteinExistence type="inferred from homology"/>
<feature type="compositionally biased region" description="Low complexity" evidence="7">
    <location>
        <begin position="10"/>
        <end position="21"/>
    </location>
</feature>
<dbReference type="GO" id="GO:0006457">
    <property type="term" value="P:protein folding"/>
    <property type="evidence" value="ECO:0007669"/>
    <property type="project" value="UniProtKB-UniRule"/>
</dbReference>
<feature type="region of interest" description="Disordered" evidence="7">
    <location>
        <begin position="1"/>
        <end position="22"/>
    </location>
</feature>
<reference evidence="8 9" key="1">
    <citation type="submission" date="2018-06" db="EMBL/GenBank/DDBJ databases">
        <title>Genomic Encyclopedia of Type Strains, Phase III (KMG-III): the genomes of soil and plant-associated and newly described type strains.</title>
        <authorList>
            <person name="Whitman W."/>
        </authorList>
    </citation>
    <scope>NUCLEOTIDE SEQUENCE [LARGE SCALE GENOMIC DNA]</scope>
    <source>
        <strain evidence="8 9">CECT 9025</strain>
    </source>
</reference>
<dbReference type="RefSeq" id="WP_110813549.1">
    <property type="nucleotide sequence ID" value="NZ_QJTE01000002.1"/>
</dbReference>
<dbReference type="NCBIfam" id="NF004392">
    <property type="entry name" value="PRK05751.1-3"/>
    <property type="match status" value="1"/>
</dbReference>
<dbReference type="NCBIfam" id="TIGR00809">
    <property type="entry name" value="secB"/>
    <property type="match status" value="1"/>
</dbReference>
<keyword evidence="3 6" id="KW-0653">Protein transport</keyword>
<dbReference type="GO" id="GO:0005737">
    <property type="term" value="C:cytoplasm"/>
    <property type="evidence" value="ECO:0007669"/>
    <property type="project" value="UniProtKB-SubCell"/>
</dbReference>
<name>A0A318SSZ8_9RHOB</name>
<keyword evidence="2 6" id="KW-0813">Transport</keyword>
<evidence type="ECO:0000313" key="9">
    <source>
        <dbReference type="Proteomes" id="UP000248311"/>
    </source>
</evidence>
<evidence type="ECO:0000256" key="2">
    <source>
        <dbReference type="ARBA" id="ARBA00022448"/>
    </source>
</evidence>
<dbReference type="PRINTS" id="PR01594">
    <property type="entry name" value="SECBCHAPRONE"/>
</dbReference>
<evidence type="ECO:0000256" key="1">
    <source>
        <dbReference type="ARBA" id="ARBA00009990"/>
    </source>
</evidence>
<comment type="function">
    <text evidence="6">One of the proteins required for the normal export of preproteins out of the cell cytoplasm. It is a molecular chaperone that binds to a subset of precursor proteins, maintaining them in a translocation-competent state. It also specifically binds to its receptor SecA.</text>
</comment>
<dbReference type="OrthoDB" id="9795145at2"/>
<keyword evidence="4 6" id="KW-0811">Translocation</keyword>
<comment type="similarity">
    <text evidence="1 6">Belongs to the SecB family.</text>
</comment>
<comment type="caution">
    <text evidence="8">The sequence shown here is derived from an EMBL/GenBank/DDBJ whole genome shotgun (WGS) entry which is preliminary data.</text>
</comment>
<evidence type="ECO:0000313" key="8">
    <source>
        <dbReference type="EMBL" id="PYE84455.1"/>
    </source>
</evidence>
<organism evidence="8 9">
    <name type="scientific">Pseudoroseicyclus aestuarii</name>
    <dbReference type="NCBI Taxonomy" id="1795041"/>
    <lineage>
        <taxon>Bacteria</taxon>
        <taxon>Pseudomonadati</taxon>
        <taxon>Pseudomonadota</taxon>
        <taxon>Alphaproteobacteria</taxon>
        <taxon>Rhodobacterales</taxon>
        <taxon>Paracoccaceae</taxon>
        <taxon>Pseudoroseicyclus</taxon>
    </lineage>
</organism>